<dbReference type="Proteomes" id="UP000253845">
    <property type="component" value="Unassembled WGS sequence"/>
</dbReference>
<feature type="compositionally biased region" description="Basic residues" evidence="1">
    <location>
        <begin position="71"/>
        <end position="80"/>
    </location>
</feature>
<sequence length="435" mass="48457">MAGGRKSVVKKGKAQLLPAEAKCERKVFMAKKRRMERKKEEEEGVNVIDTIQRGDDGNRENLEMGREKEKKRGKKKKRRGQTTSPSGRRGKLESPGEEVIPFRADGRSRRLSTLWTFWKIHSPPSLCFALLRFSALHWCLLVLDGVQLQDITLARHDLTDHYPKQSDCQSTHGRRCRECVNSVTHAPGLQVEAEFCLSDPPAENASNASMGSQPMSFSRFSLPIVDLVAGPHGVRVTAWLEVYGDICRHQLLYRRDIIMDRGDLTGWRAPHQHCGSLTGGGRVVSESARSYRYRNSIGQLSQQLINASPSLEEPGGGFPKKDWILQAWLGSHQALPCCSGMKSNMKSSSIPVINSKTHWILITSDLAELPPQSSSTTATHGKRARDKNDQSGTTSEACDSPFVADFKRDGNFRLQIYAAFNAGFLGKQLSRRGVS</sequence>
<accession>A0A370C009</accession>
<evidence type="ECO:0000313" key="2">
    <source>
        <dbReference type="EMBL" id="RDH21308.1"/>
    </source>
</evidence>
<feature type="compositionally biased region" description="Basic and acidic residues" evidence="1">
    <location>
        <begin position="52"/>
        <end position="70"/>
    </location>
</feature>
<dbReference type="EMBL" id="KZ851911">
    <property type="protein sequence ID" value="RDH21308.1"/>
    <property type="molecule type" value="Genomic_DNA"/>
</dbReference>
<name>A0A370C009_ASPNG</name>
<protein>
    <submittedName>
        <fullName evidence="2">Uncharacterized protein</fullName>
    </submittedName>
</protein>
<evidence type="ECO:0000313" key="3">
    <source>
        <dbReference type="Proteomes" id="UP000253845"/>
    </source>
</evidence>
<evidence type="ECO:0000256" key="1">
    <source>
        <dbReference type="SAM" id="MobiDB-lite"/>
    </source>
</evidence>
<dbReference type="VEuPathDB" id="FungiDB:M747DRAFT_349899"/>
<reference evidence="2 3" key="1">
    <citation type="submission" date="2018-07" db="EMBL/GenBank/DDBJ databases">
        <title>Section-level genome sequencing of Aspergillus section Nigri to investigate inter- and intra-species variation.</title>
        <authorList>
            <consortium name="DOE Joint Genome Institute"/>
            <person name="Vesth T.C."/>
            <person name="Nybo J.L."/>
            <person name="Theobald S."/>
            <person name="Frisvad J.C."/>
            <person name="Larsen T.O."/>
            <person name="Nielsen K.F."/>
            <person name="Hoof J.B."/>
            <person name="Brandl J."/>
            <person name="Salamov A."/>
            <person name="Riley R."/>
            <person name="Gladden J.M."/>
            <person name="Phatale P."/>
            <person name="Nielsen M.T."/>
            <person name="Lyhne E.K."/>
            <person name="Kogle M.E."/>
            <person name="Strasser K."/>
            <person name="McDonnell E."/>
            <person name="Barry K."/>
            <person name="Clum A."/>
            <person name="Chen C."/>
            <person name="Nolan M."/>
            <person name="Sandor L."/>
            <person name="Kuo A."/>
            <person name="Lipzen A."/>
            <person name="Hainaut M."/>
            <person name="Drula E."/>
            <person name="Tsang A."/>
            <person name="Magnuson J.K."/>
            <person name="Henrissat B."/>
            <person name="Wiebenga A."/>
            <person name="Simmons B.A."/>
            <person name="Makela M.R."/>
            <person name="De vries R.P."/>
            <person name="Grigoriev I.V."/>
            <person name="Mortensen U.H."/>
            <person name="Baker S.E."/>
            <person name="Andersen M.R."/>
        </authorList>
    </citation>
    <scope>NUCLEOTIDE SEQUENCE [LARGE SCALE GENOMIC DNA]</scope>
    <source>
        <strain evidence="2 3">ATCC 13496</strain>
    </source>
</reference>
<proteinExistence type="predicted"/>
<gene>
    <name evidence="2" type="ORF">M747DRAFT_349899</name>
</gene>
<organism evidence="2 3">
    <name type="scientific">Aspergillus niger ATCC 13496</name>
    <dbReference type="NCBI Taxonomy" id="1353008"/>
    <lineage>
        <taxon>Eukaryota</taxon>
        <taxon>Fungi</taxon>
        <taxon>Dikarya</taxon>
        <taxon>Ascomycota</taxon>
        <taxon>Pezizomycotina</taxon>
        <taxon>Eurotiomycetes</taxon>
        <taxon>Eurotiomycetidae</taxon>
        <taxon>Eurotiales</taxon>
        <taxon>Aspergillaceae</taxon>
        <taxon>Aspergillus</taxon>
        <taxon>Aspergillus subgen. Circumdati</taxon>
    </lineage>
</organism>
<feature type="region of interest" description="Disordered" evidence="1">
    <location>
        <begin position="371"/>
        <end position="400"/>
    </location>
</feature>
<dbReference type="AlphaFoldDB" id="A0A370C009"/>
<feature type="region of interest" description="Disordered" evidence="1">
    <location>
        <begin position="32"/>
        <end position="101"/>
    </location>
</feature>
<feature type="region of interest" description="Disordered" evidence="1">
    <location>
        <begin position="1"/>
        <end position="20"/>
    </location>
</feature>